<evidence type="ECO:0000313" key="2">
    <source>
        <dbReference type="EMBL" id="OGD99045.1"/>
    </source>
</evidence>
<dbReference type="EMBL" id="MFBT01000025">
    <property type="protein sequence ID" value="OGD99045.1"/>
    <property type="molecule type" value="Genomic_DNA"/>
</dbReference>
<evidence type="ECO:0000256" key="1">
    <source>
        <dbReference type="SAM" id="Phobius"/>
    </source>
</evidence>
<reference evidence="2 3" key="1">
    <citation type="journal article" date="2016" name="Nat. Commun.">
        <title>Thousands of microbial genomes shed light on interconnected biogeochemical processes in an aquifer system.</title>
        <authorList>
            <person name="Anantharaman K."/>
            <person name="Brown C.T."/>
            <person name="Hug L.A."/>
            <person name="Sharon I."/>
            <person name="Castelle C.J."/>
            <person name="Probst A.J."/>
            <person name="Thomas B.C."/>
            <person name="Singh A."/>
            <person name="Wilkins M.J."/>
            <person name="Karaoz U."/>
            <person name="Brodie E.L."/>
            <person name="Williams K.H."/>
            <person name="Hubbard S.S."/>
            <person name="Banfield J.F."/>
        </authorList>
    </citation>
    <scope>NUCLEOTIDE SEQUENCE [LARGE SCALE GENOMIC DNA]</scope>
</reference>
<keyword evidence="1" id="KW-1133">Transmembrane helix</keyword>
<gene>
    <name evidence="2" type="ORF">A3B54_04655</name>
</gene>
<keyword evidence="1" id="KW-0812">Transmembrane</keyword>
<sequence>MALREIIQTRKTILVMTSVFAIIASSLVIAYYFYQLTKPPPPLPSQEGGDEKTTVVREISKKETVIPIKIIFWGAIGLMVAVFALIFWDYFRKKSRYQS</sequence>
<accession>A0A1F5H4S4</accession>
<protein>
    <submittedName>
        <fullName evidence="2">Uncharacterized protein</fullName>
    </submittedName>
</protein>
<proteinExistence type="predicted"/>
<dbReference type="AlphaFoldDB" id="A0A1F5H4S4"/>
<dbReference type="Proteomes" id="UP000177039">
    <property type="component" value="Unassembled WGS sequence"/>
</dbReference>
<evidence type="ECO:0000313" key="3">
    <source>
        <dbReference type="Proteomes" id="UP000177039"/>
    </source>
</evidence>
<name>A0A1F5H4S4_9BACT</name>
<comment type="caution">
    <text evidence="2">The sequence shown here is derived from an EMBL/GenBank/DDBJ whole genome shotgun (WGS) entry which is preliminary data.</text>
</comment>
<organism evidence="2 3">
    <name type="scientific">Candidatus Curtissbacteria bacterium RIFCSPLOWO2_01_FULL_42_50</name>
    <dbReference type="NCBI Taxonomy" id="1797730"/>
    <lineage>
        <taxon>Bacteria</taxon>
        <taxon>Candidatus Curtissiibacteriota</taxon>
    </lineage>
</organism>
<feature type="transmembrane region" description="Helical" evidence="1">
    <location>
        <begin position="70"/>
        <end position="91"/>
    </location>
</feature>
<feature type="transmembrane region" description="Helical" evidence="1">
    <location>
        <begin position="12"/>
        <end position="34"/>
    </location>
</feature>
<keyword evidence="1" id="KW-0472">Membrane</keyword>